<organism evidence="2 3">
    <name type="scientific">Staphylococcus delphini</name>
    <dbReference type="NCBI Taxonomy" id="53344"/>
    <lineage>
        <taxon>Bacteria</taxon>
        <taxon>Bacillati</taxon>
        <taxon>Bacillota</taxon>
        <taxon>Bacilli</taxon>
        <taxon>Bacillales</taxon>
        <taxon>Staphylococcaceae</taxon>
        <taxon>Staphylococcus</taxon>
        <taxon>Staphylococcus intermedius group</taxon>
    </lineage>
</organism>
<evidence type="ECO:0000313" key="2">
    <source>
        <dbReference type="EMBL" id="PCF55049.1"/>
    </source>
</evidence>
<accession>A0A2A4GXL8</accession>
<name>A0A2A4GXL8_9STAP</name>
<dbReference type="AlphaFoldDB" id="A0A2A4GXL8"/>
<dbReference type="RefSeq" id="WP_096592666.1">
    <property type="nucleotide sequence ID" value="NZ_MWRM01000003.1"/>
</dbReference>
<gene>
    <name evidence="2" type="ORF">B5C08_07135</name>
</gene>
<comment type="caution">
    <text evidence="2">The sequence shown here is derived from an EMBL/GenBank/DDBJ whole genome shotgun (WGS) entry which is preliminary data.</text>
</comment>
<keyword evidence="1" id="KW-0812">Transmembrane</keyword>
<evidence type="ECO:0000256" key="1">
    <source>
        <dbReference type="SAM" id="Phobius"/>
    </source>
</evidence>
<feature type="transmembrane region" description="Helical" evidence="1">
    <location>
        <begin position="37"/>
        <end position="61"/>
    </location>
</feature>
<protein>
    <submittedName>
        <fullName evidence="2">Uncharacterized protein</fullName>
    </submittedName>
</protein>
<sequence length="67" mass="7744">MQKSKKARLTSLVISLVIFIGFVVLDIYNIMTKESNIALILSVVSLLVFWTFIITDIYFIYKLKKEA</sequence>
<reference evidence="2 3" key="1">
    <citation type="journal article" date="2017" name="PLoS ONE">
        <title>Development of a real-time PCR for detection of Staphylococcus pseudintermedius using a novel automated comparison of whole-genome sequences.</title>
        <authorList>
            <person name="Verstappen K.M."/>
            <person name="Huijbregts L."/>
            <person name="Spaninks M."/>
            <person name="Wagenaar J.A."/>
            <person name="Fluit A.C."/>
            <person name="Duim B."/>
        </authorList>
    </citation>
    <scope>NUCLEOTIDE SEQUENCE [LARGE SCALE GENOMIC DNA]</scope>
    <source>
        <strain evidence="2 3">215070706401-1</strain>
    </source>
</reference>
<feature type="transmembrane region" description="Helical" evidence="1">
    <location>
        <begin position="12"/>
        <end position="31"/>
    </location>
</feature>
<keyword evidence="1" id="KW-1133">Transmembrane helix</keyword>
<evidence type="ECO:0000313" key="3">
    <source>
        <dbReference type="Proteomes" id="UP000218335"/>
    </source>
</evidence>
<keyword evidence="1" id="KW-0472">Membrane</keyword>
<dbReference type="Proteomes" id="UP000218335">
    <property type="component" value="Unassembled WGS sequence"/>
</dbReference>
<proteinExistence type="predicted"/>
<dbReference type="EMBL" id="MWUU01000008">
    <property type="protein sequence ID" value="PCF55049.1"/>
    <property type="molecule type" value="Genomic_DNA"/>
</dbReference>